<name>A0ABW4LR80_9BACI</name>
<evidence type="ECO:0000256" key="1">
    <source>
        <dbReference type="SAM" id="MobiDB-lite"/>
    </source>
</evidence>
<dbReference type="Proteomes" id="UP001597214">
    <property type="component" value="Unassembled WGS sequence"/>
</dbReference>
<dbReference type="EMBL" id="JBHUEM010000019">
    <property type="protein sequence ID" value="MFD1737198.1"/>
    <property type="molecule type" value="Genomic_DNA"/>
</dbReference>
<feature type="region of interest" description="Disordered" evidence="1">
    <location>
        <begin position="26"/>
        <end position="59"/>
    </location>
</feature>
<keyword evidence="3" id="KW-1185">Reference proteome</keyword>
<evidence type="ECO:0000313" key="2">
    <source>
        <dbReference type="EMBL" id="MFD1737198.1"/>
    </source>
</evidence>
<evidence type="ECO:0008006" key="4">
    <source>
        <dbReference type="Google" id="ProtNLM"/>
    </source>
</evidence>
<reference evidence="3" key="1">
    <citation type="journal article" date="2019" name="Int. J. Syst. Evol. Microbiol.">
        <title>The Global Catalogue of Microorganisms (GCM) 10K type strain sequencing project: providing services to taxonomists for standard genome sequencing and annotation.</title>
        <authorList>
            <consortium name="The Broad Institute Genomics Platform"/>
            <consortium name="The Broad Institute Genome Sequencing Center for Infectious Disease"/>
            <person name="Wu L."/>
            <person name="Ma J."/>
        </authorList>
    </citation>
    <scope>NUCLEOTIDE SEQUENCE [LARGE SCALE GENOMIC DNA]</scope>
    <source>
        <strain evidence="3">CCUG 49339</strain>
    </source>
</reference>
<organism evidence="2 3">
    <name type="scientific">Bacillus salitolerans</name>
    <dbReference type="NCBI Taxonomy" id="1437434"/>
    <lineage>
        <taxon>Bacteria</taxon>
        <taxon>Bacillati</taxon>
        <taxon>Bacillota</taxon>
        <taxon>Bacilli</taxon>
        <taxon>Bacillales</taxon>
        <taxon>Bacillaceae</taxon>
        <taxon>Bacillus</taxon>
    </lineage>
</organism>
<proteinExistence type="predicted"/>
<accession>A0ABW4LR80</accession>
<evidence type="ECO:0000313" key="3">
    <source>
        <dbReference type="Proteomes" id="UP001597214"/>
    </source>
</evidence>
<sequence length="59" mass="6478">MWIFIALVLVVLTFAFFIDRKNKKIKNNPHISTNPNAKPGEDSNYIMGDNKGSGGGGQL</sequence>
<gene>
    <name evidence="2" type="ORF">ACFSCX_11610</name>
</gene>
<dbReference type="RefSeq" id="WP_377928401.1">
    <property type="nucleotide sequence ID" value="NZ_JBHUEM010000019.1"/>
</dbReference>
<protein>
    <recommendedName>
        <fullName evidence="4">YtzI protein</fullName>
    </recommendedName>
</protein>
<comment type="caution">
    <text evidence="2">The sequence shown here is derived from an EMBL/GenBank/DDBJ whole genome shotgun (WGS) entry which is preliminary data.</text>
</comment>